<dbReference type="EC" id="3.2.1.17" evidence="3"/>
<dbReference type="AlphaFoldDB" id="A0A1I1PVG5"/>
<dbReference type="SUPFAM" id="SSF53955">
    <property type="entry name" value="Lysozyme-like"/>
    <property type="match status" value="1"/>
</dbReference>
<dbReference type="Proteomes" id="UP000198862">
    <property type="component" value="Unassembled WGS sequence"/>
</dbReference>
<dbReference type="RefSeq" id="WP_091987717.1">
    <property type="nucleotide sequence ID" value="NZ_FOLO01000035.1"/>
</dbReference>
<keyword evidence="2 3" id="KW-0081">Bacteriolytic enzyme</keyword>
<dbReference type="InterPro" id="IPR052619">
    <property type="entry name" value="Phage_lysozyme-like"/>
</dbReference>
<dbReference type="Pfam" id="PF00959">
    <property type="entry name" value="Phage_lysozyme"/>
    <property type="match status" value="1"/>
</dbReference>
<dbReference type="GO" id="GO:0009253">
    <property type="term" value="P:peptidoglycan catabolic process"/>
    <property type="evidence" value="ECO:0007669"/>
    <property type="project" value="InterPro"/>
</dbReference>
<sequence>MKRALEQIKKHEGFNRHPYSNDSNTLSIGYGRKLDTLGISQEEAEVLLANDLSFLQNIIQISVNTKKCNSPRMAALVALSYNLGFDGLMNFKRTLESVEKGSFDCISSELLHSHWARKAPMRAVELILQMETGKWQ</sequence>
<comment type="catalytic activity">
    <reaction evidence="3">
        <text>Hydrolysis of (1-&gt;4)-beta-linkages between N-acetylmuramic acid and N-acetyl-D-glucosamine residues in a peptidoglycan and between N-acetyl-D-glucosamine residues in chitodextrins.</text>
        <dbReference type="EC" id="3.2.1.17"/>
    </reaction>
</comment>
<name>A0A1I1PVG5_9GAMM</name>
<evidence type="ECO:0000256" key="3">
    <source>
        <dbReference type="RuleBase" id="RU003788"/>
    </source>
</evidence>
<dbReference type="GO" id="GO:0016998">
    <property type="term" value="P:cell wall macromolecule catabolic process"/>
    <property type="evidence" value="ECO:0007669"/>
    <property type="project" value="InterPro"/>
</dbReference>
<dbReference type="STRING" id="1123010.SAMN02745724_03615"/>
<keyword evidence="3" id="KW-0326">Glycosidase</keyword>
<gene>
    <name evidence="4" type="ORF">SAMN02745724_03615</name>
</gene>
<evidence type="ECO:0000313" key="4">
    <source>
        <dbReference type="EMBL" id="SFD13901.1"/>
    </source>
</evidence>
<accession>A0A1I1PVG5</accession>
<dbReference type="EMBL" id="FOLO01000035">
    <property type="protein sequence ID" value="SFD13901.1"/>
    <property type="molecule type" value="Genomic_DNA"/>
</dbReference>
<organism evidence="4 5">
    <name type="scientific">Pseudoalteromonas denitrificans DSM 6059</name>
    <dbReference type="NCBI Taxonomy" id="1123010"/>
    <lineage>
        <taxon>Bacteria</taxon>
        <taxon>Pseudomonadati</taxon>
        <taxon>Pseudomonadota</taxon>
        <taxon>Gammaproteobacteria</taxon>
        <taxon>Alteromonadales</taxon>
        <taxon>Pseudoalteromonadaceae</taxon>
        <taxon>Pseudoalteromonas</taxon>
    </lineage>
</organism>
<dbReference type="OrthoDB" id="9091992at2"/>
<evidence type="ECO:0000313" key="5">
    <source>
        <dbReference type="Proteomes" id="UP000198862"/>
    </source>
</evidence>
<keyword evidence="3" id="KW-0378">Hydrolase</keyword>
<dbReference type="InterPro" id="IPR023347">
    <property type="entry name" value="Lysozyme_dom_sf"/>
</dbReference>
<dbReference type="GO" id="GO:0042742">
    <property type="term" value="P:defense response to bacterium"/>
    <property type="evidence" value="ECO:0007669"/>
    <property type="project" value="UniProtKB-KW"/>
</dbReference>
<keyword evidence="5" id="KW-1185">Reference proteome</keyword>
<evidence type="ECO:0000256" key="2">
    <source>
        <dbReference type="ARBA" id="ARBA00022638"/>
    </source>
</evidence>
<dbReference type="InterPro" id="IPR002196">
    <property type="entry name" value="Glyco_hydro_24"/>
</dbReference>
<comment type="similarity">
    <text evidence="3">Belongs to the glycosyl hydrolase 24 family.</text>
</comment>
<reference evidence="4 5" key="1">
    <citation type="submission" date="2016-10" db="EMBL/GenBank/DDBJ databases">
        <authorList>
            <person name="de Groot N.N."/>
        </authorList>
    </citation>
    <scope>NUCLEOTIDE SEQUENCE [LARGE SCALE GENOMIC DNA]</scope>
    <source>
        <strain evidence="4 5">DSM 6059</strain>
    </source>
</reference>
<dbReference type="GO" id="GO:0031640">
    <property type="term" value="P:killing of cells of another organism"/>
    <property type="evidence" value="ECO:0007669"/>
    <property type="project" value="UniProtKB-KW"/>
</dbReference>
<proteinExistence type="inferred from homology"/>
<keyword evidence="1 3" id="KW-0929">Antimicrobial</keyword>
<dbReference type="PANTHER" id="PTHR37406">
    <property type="entry name" value="T4-TYPE LYSOZYME 1-RELATED"/>
    <property type="match status" value="1"/>
</dbReference>
<dbReference type="PANTHER" id="PTHR37406:SF1">
    <property type="entry name" value="T4-TYPE LYSOZYME 1-RELATED"/>
    <property type="match status" value="1"/>
</dbReference>
<evidence type="ECO:0000256" key="1">
    <source>
        <dbReference type="ARBA" id="ARBA00022529"/>
    </source>
</evidence>
<dbReference type="Gene3D" id="1.10.530.40">
    <property type="match status" value="1"/>
</dbReference>
<dbReference type="InterPro" id="IPR023346">
    <property type="entry name" value="Lysozyme-like_dom_sf"/>
</dbReference>
<dbReference type="GO" id="GO:0003796">
    <property type="term" value="F:lysozyme activity"/>
    <property type="evidence" value="ECO:0007669"/>
    <property type="project" value="UniProtKB-EC"/>
</dbReference>
<protein>
    <recommendedName>
        <fullName evidence="3">Lysozyme</fullName>
        <ecNumber evidence="3">3.2.1.17</ecNumber>
    </recommendedName>
</protein>